<organism evidence="2 3">
    <name type="scientific">Penicillium capsulatum</name>
    <dbReference type="NCBI Taxonomy" id="69766"/>
    <lineage>
        <taxon>Eukaryota</taxon>
        <taxon>Fungi</taxon>
        <taxon>Dikarya</taxon>
        <taxon>Ascomycota</taxon>
        <taxon>Pezizomycotina</taxon>
        <taxon>Eurotiomycetes</taxon>
        <taxon>Eurotiomycetidae</taxon>
        <taxon>Eurotiales</taxon>
        <taxon>Aspergillaceae</taxon>
        <taxon>Penicillium</taxon>
    </lineage>
</organism>
<dbReference type="EMBL" id="JAPQKO010000001">
    <property type="protein sequence ID" value="KAJ5183209.1"/>
    <property type="molecule type" value="Genomic_DNA"/>
</dbReference>
<dbReference type="OrthoDB" id="449091at2759"/>
<comment type="caution">
    <text evidence="2">The sequence shown here is derived from an EMBL/GenBank/DDBJ whole genome shotgun (WGS) entry which is preliminary data.</text>
</comment>
<evidence type="ECO:0000313" key="2">
    <source>
        <dbReference type="EMBL" id="KAJ5183209.1"/>
    </source>
</evidence>
<reference evidence="2" key="1">
    <citation type="submission" date="2022-11" db="EMBL/GenBank/DDBJ databases">
        <authorList>
            <person name="Petersen C."/>
        </authorList>
    </citation>
    <scope>NUCLEOTIDE SEQUENCE</scope>
    <source>
        <strain evidence="2">IBT 21917</strain>
    </source>
</reference>
<evidence type="ECO:0008006" key="4">
    <source>
        <dbReference type="Google" id="ProtNLM"/>
    </source>
</evidence>
<dbReference type="AlphaFoldDB" id="A0A9W9IQ98"/>
<reference evidence="2" key="2">
    <citation type="journal article" date="2023" name="IMA Fungus">
        <title>Comparative genomic study of the Penicillium genus elucidates a diverse pangenome and 15 lateral gene transfer events.</title>
        <authorList>
            <person name="Petersen C."/>
            <person name="Sorensen T."/>
            <person name="Nielsen M.R."/>
            <person name="Sondergaard T.E."/>
            <person name="Sorensen J.L."/>
            <person name="Fitzpatrick D.A."/>
            <person name="Frisvad J.C."/>
            <person name="Nielsen K.L."/>
        </authorList>
    </citation>
    <scope>NUCLEOTIDE SEQUENCE</scope>
    <source>
        <strain evidence="2">IBT 21917</strain>
    </source>
</reference>
<evidence type="ECO:0000256" key="1">
    <source>
        <dbReference type="SAM" id="SignalP"/>
    </source>
</evidence>
<proteinExistence type="predicted"/>
<gene>
    <name evidence="2" type="ORF">N7492_000825</name>
</gene>
<feature type="chain" id="PRO_5040919839" description="Beta-galactosidase" evidence="1">
    <location>
        <begin position="20"/>
        <end position="271"/>
    </location>
</feature>
<name>A0A9W9IQ98_9EURO</name>
<sequence>MKAALAWFLWPLQAPVQTGAPNLPGLDASKVSLSKSWHILGPFQLGTRESIWGADPLERQGGFRHLKYDPGETFRSALAANGSVSWNIVSAHQLNSSADQARACLNVTFPEIDWEGLQSVYGWPALQYQFWARGSLDLKGAQTQTVAFFGAGLLEFWVDGRLHFGGDMYHYRRAPSILRLSPGRHALDLRLTRDVRAFGALSHGVEVTVDAQLRQQSVTVDQNSLLISELAEGKLGSHWASINVQNNEAGPVAFISIHASRVCHNLSPLFI</sequence>
<evidence type="ECO:0000313" key="3">
    <source>
        <dbReference type="Proteomes" id="UP001146351"/>
    </source>
</evidence>
<keyword evidence="3" id="KW-1185">Reference proteome</keyword>
<accession>A0A9W9IQ98</accession>
<feature type="signal peptide" evidence="1">
    <location>
        <begin position="1"/>
        <end position="19"/>
    </location>
</feature>
<protein>
    <recommendedName>
        <fullName evidence="4">Beta-galactosidase</fullName>
    </recommendedName>
</protein>
<keyword evidence="1" id="KW-0732">Signal</keyword>
<dbReference type="Proteomes" id="UP001146351">
    <property type="component" value="Unassembled WGS sequence"/>
</dbReference>